<name>S7PWZ7_GLOTA</name>
<gene>
    <name evidence="2" type="ORF">GLOTRDRAFT_122756</name>
</gene>
<dbReference type="KEGG" id="gtr:GLOTRDRAFT_122756"/>
<dbReference type="eggNOG" id="ENOG502STA9">
    <property type="taxonomic scope" value="Eukaryota"/>
</dbReference>
<evidence type="ECO:0000313" key="3">
    <source>
        <dbReference type="Proteomes" id="UP000030669"/>
    </source>
</evidence>
<dbReference type="GeneID" id="19300872"/>
<dbReference type="AlphaFoldDB" id="S7PWZ7"/>
<evidence type="ECO:0008006" key="4">
    <source>
        <dbReference type="Google" id="ProtNLM"/>
    </source>
</evidence>
<dbReference type="EMBL" id="KB469308">
    <property type="protein sequence ID" value="EPQ52003.1"/>
    <property type="molecule type" value="Genomic_DNA"/>
</dbReference>
<dbReference type="OrthoDB" id="3041441at2759"/>
<dbReference type="HOGENOM" id="CLU_493504_0_0_1"/>
<dbReference type="Proteomes" id="UP000030669">
    <property type="component" value="Unassembled WGS sequence"/>
</dbReference>
<keyword evidence="3" id="KW-1185">Reference proteome</keyword>
<dbReference type="InterPro" id="IPR032675">
    <property type="entry name" value="LRR_dom_sf"/>
</dbReference>
<evidence type="ECO:0000313" key="2">
    <source>
        <dbReference type="EMBL" id="EPQ52003.1"/>
    </source>
</evidence>
<dbReference type="OMA" id="QLETFQM"/>
<accession>S7PWZ7</accession>
<feature type="region of interest" description="Disordered" evidence="1">
    <location>
        <begin position="24"/>
        <end position="108"/>
    </location>
</feature>
<proteinExistence type="predicted"/>
<reference evidence="2 3" key="1">
    <citation type="journal article" date="2012" name="Science">
        <title>The Paleozoic origin of enzymatic lignin decomposition reconstructed from 31 fungal genomes.</title>
        <authorList>
            <person name="Floudas D."/>
            <person name="Binder M."/>
            <person name="Riley R."/>
            <person name="Barry K."/>
            <person name="Blanchette R.A."/>
            <person name="Henrissat B."/>
            <person name="Martinez A.T."/>
            <person name="Otillar R."/>
            <person name="Spatafora J.W."/>
            <person name="Yadav J.S."/>
            <person name="Aerts A."/>
            <person name="Benoit I."/>
            <person name="Boyd A."/>
            <person name="Carlson A."/>
            <person name="Copeland A."/>
            <person name="Coutinho P.M."/>
            <person name="de Vries R.P."/>
            <person name="Ferreira P."/>
            <person name="Findley K."/>
            <person name="Foster B."/>
            <person name="Gaskell J."/>
            <person name="Glotzer D."/>
            <person name="Gorecki P."/>
            <person name="Heitman J."/>
            <person name="Hesse C."/>
            <person name="Hori C."/>
            <person name="Igarashi K."/>
            <person name="Jurgens J.A."/>
            <person name="Kallen N."/>
            <person name="Kersten P."/>
            <person name="Kohler A."/>
            <person name="Kuees U."/>
            <person name="Kumar T.K.A."/>
            <person name="Kuo A."/>
            <person name="LaButti K."/>
            <person name="Larrondo L.F."/>
            <person name="Lindquist E."/>
            <person name="Ling A."/>
            <person name="Lombard V."/>
            <person name="Lucas S."/>
            <person name="Lundell T."/>
            <person name="Martin R."/>
            <person name="McLaughlin D.J."/>
            <person name="Morgenstern I."/>
            <person name="Morin E."/>
            <person name="Murat C."/>
            <person name="Nagy L.G."/>
            <person name="Nolan M."/>
            <person name="Ohm R.A."/>
            <person name="Patyshakuliyeva A."/>
            <person name="Rokas A."/>
            <person name="Ruiz-Duenas F.J."/>
            <person name="Sabat G."/>
            <person name="Salamov A."/>
            <person name="Samejima M."/>
            <person name="Schmutz J."/>
            <person name="Slot J.C."/>
            <person name="St John F."/>
            <person name="Stenlid J."/>
            <person name="Sun H."/>
            <person name="Sun S."/>
            <person name="Syed K."/>
            <person name="Tsang A."/>
            <person name="Wiebenga A."/>
            <person name="Young D."/>
            <person name="Pisabarro A."/>
            <person name="Eastwood D.C."/>
            <person name="Martin F."/>
            <person name="Cullen D."/>
            <person name="Grigoriev I.V."/>
            <person name="Hibbett D.S."/>
        </authorList>
    </citation>
    <scope>NUCLEOTIDE SEQUENCE [LARGE SCALE GENOMIC DNA]</scope>
    <source>
        <strain evidence="2 3">ATCC 11539</strain>
    </source>
</reference>
<sequence length="552" mass="63198">MTNFAHGREETDFARGNHVRLLTCASRTKPDDDDGAPMEQKSEEESDETDDEDQSVEDKEDNVDEDQSVEDKEDNVDEDQSVEDEEDNVDDDKAVEEDSSDSDECDKATPAVKIFRGSMQNSRIVWMSDSAVTFRNKVCKLRRTLFNASLTCRAMHEPALDALWRRLDSLDPIFKLIRSFRHQPQPGSARDKEYKQQHSVDKAHAMKIVWQDLLSGAPNLQSLLLRDMPTELSLKGVQNLKQLRTIRVDGRSDCGLFDHTASLSYRDLRALSHLDDLVDLRANVHGIVLPDKSAPLFFKSLQRVELKGPPSSITSVLTLLRHVPLQHVHAHVGLGDRPRRERYEALFRSFSFPDLRHLSMQFEDELQRENMEAEIVLDAQALIPPLLGCSQLVHFEMQLSNYENQIVLMDNDDLLDVAEAWPRLEYFGWDFGYHQSRIPTLVGLHAFMKNCSDLRYLRITLDVNAPLPDTPESLPISGHGLKTLVLYGPSMWPPNAKKAAPYITALFPAIKPRNYSYGSRVQFQIRPQRRVIPWSEREPIYSSASERHSIWR</sequence>
<dbReference type="RefSeq" id="XP_007869209.1">
    <property type="nucleotide sequence ID" value="XM_007871018.1"/>
</dbReference>
<organism evidence="2 3">
    <name type="scientific">Gloeophyllum trabeum (strain ATCC 11539 / FP-39264 / Madison 617)</name>
    <name type="common">Brown rot fungus</name>
    <dbReference type="NCBI Taxonomy" id="670483"/>
    <lineage>
        <taxon>Eukaryota</taxon>
        <taxon>Fungi</taxon>
        <taxon>Dikarya</taxon>
        <taxon>Basidiomycota</taxon>
        <taxon>Agaricomycotina</taxon>
        <taxon>Agaricomycetes</taxon>
        <taxon>Gloeophyllales</taxon>
        <taxon>Gloeophyllaceae</taxon>
        <taxon>Gloeophyllum</taxon>
    </lineage>
</organism>
<evidence type="ECO:0000256" key="1">
    <source>
        <dbReference type="SAM" id="MobiDB-lite"/>
    </source>
</evidence>
<dbReference type="Gene3D" id="3.80.10.10">
    <property type="entry name" value="Ribonuclease Inhibitor"/>
    <property type="match status" value="1"/>
</dbReference>
<protein>
    <recommendedName>
        <fullName evidence="4">F-box domain-containing protein</fullName>
    </recommendedName>
</protein>
<feature type="compositionally biased region" description="Acidic residues" evidence="1">
    <location>
        <begin position="31"/>
        <end position="104"/>
    </location>
</feature>